<dbReference type="AlphaFoldDB" id="A0A2U3D8R4"/>
<evidence type="ECO:0000313" key="1">
    <source>
        <dbReference type="EMBL" id="PWI57661.1"/>
    </source>
</evidence>
<evidence type="ECO:0000313" key="2">
    <source>
        <dbReference type="Proteomes" id="UP000245380"/>
    </source>
</evidence>
<name>A0A2U3D8R4_SULT2</name>
<accession>A0A2U3D8R4</accession>
<dbReference type="Proteomes" id="UP000245380">
    <property type="component" value="Unassembled WGS sequence"/>
</dbReference>
<gene>
    <name evidence="1" type="ORF">BM613_07680</name>
</gene>
<dbReference type="EMBL" id="MPDK01000010">
    <property type="protein sequence ID" value="PWI57661.1"/>
    <property type="molecule type" value="Genomic_DNA"/>
</dbReference>
<comment type="caution">
    <text evidence="1">The sequence shown here is derived from an EMBL/GenBank/DDBJ whole genome shotgun (WGS) entry which is preliminary data.</text>
</comment>
<organism evidence="1 2">
    <name type="scientific">Sulfoacidibacillus thermotolerans</name>
    <name type="common">Acidibacillus sulfuroxidans</name>
    <dbReference type="NCBI Taxonomy" id="1765684"/>
    <lineage>
        <taxon>Bacteria</taxon>
        <taxon>Bacillati</taxon>
        <taxon>Bacillota</taxon>
        <taxon>Bacilli</taxon>
        <taxon>Bacillales</taxon>
        <taxon>Alicyclobacillaceae</taxon>
        <taxon>Sulfoacidibacillus</taxon>
    </lineage>
</organism>
<keyword evidence="2" id="KW-1185">Reference proteome</keyword>
<reference evidence="1 2" key="1">
    <citation type="submission" date="2016-11" db="EMBL/GenBank/DDBJ databases">
        <title>Comparative genomics of Acidibacillus ferroxidans species.</title>
        <authorList>
            <person name="Oliveira G."/>
            <person name="Nunes G."/>
            <person name="Oliveira R."/>
            <person name="Araujo F."/>
            <person name="Salim A."/>
            <person name="Scholte L."/>
            <person name="Morais D."/>
            <person name="Nancucheo I."/>
            <person name="Johnson D.B."/>
            <person name="Grail B."/>
            <person name="Bittencourt J."/>
            <person name="Valadares R."/>
        </authorList>
    </citation>
    <scope>NUCLEOTIDE SEQUENCE [LARGE SCALE GENOMIC DNA]</scope>
    <source>
        <strain evidence="1 2">Y002</strain>
    </source>
</reference>
<protein>
    <submittedName>
        <fullName evidence="1">Uncharacterized protein</fullName>
    </submittedName>
</protein>
<proteinExistence type="predicted"/>
<sequence length="61" mass="6883">MTVLHPLRILIIRDEISIFALHVAIFEQFAKPMECIFTVPDSVIKRVRTGNLTAGHPVITI</sequence>